<dbReference type="GeneID" id="75687042"/>
<dbReference type="RefSeq" id="YP_010509556.1">
    <property type="nucleotide sequence ID" value="NC_067209.1"/>
</dbReference>
<evidence type="ECO:0000313" key="2">
    <source>
        <dbReference type="Proteomes" id="UP000827408"/>
    </source>
</evidence>
<dbReference type="EMBL" id="MZ130491">
    <property type="protein sequence ID" value="QWM90616.1"/>
    <property type="molecule type" value="Genomic_DNA"/>
</dbReference>
<dbReference type="KEGG" id="vg:75687042"/>
<accession>A0AAE7RWD0</accession>
<sequence length="692" mass="78537">MVYSRDLWIQLPVRDLYDSQIMLASINAARDMYEKGQLQIKDFQKDYGDFYSPIQKDMDWYNKNVINGSRDVINDLYDRGIDPLRSAEGRAAISRWVNNVPTGDINKLKAGAKIAEDYLKNRAVLESLNKYNDDYEKWVNGGKSIDNWDTLRDGMWTRQAPAQFVTLKDATNDWFNNRTPHSLTKKDVESFGMPYNKAYDYTGYTYGDLLNVANRNTPGWTGSPISDYYRHLAKLKLIDSGVNNPTKQQIESQLLKDVADANKEWMVSPVKTANEYAKMDKQFAQQSAMQARGFSHEERMAAINAKNQRDNIYLQWKLSNMTVDKDGKPTAKTLELPQTPLTFTQLIINSSNLNKAQRYITQDSYNKNTSLFAQDSLNKAYSILGKADANRDGKLSKEEQANWKVRYNKLTPILKYNYDTYVKNYKYWDRINKEGLGGAIKNGLVDKYGNVTSMYVDKLAEVTKNNTKGVINPSSYNKLYSPYYNGVTSTNSYGNKVLLNALTNNTYSKYVIDEANNKYGQTHPVVNFADRGVYFGNVRAFNVSSGKNLTHGSISMKFLRFLKNNKINGWIVSNSGLGAVAVPNRGKGLSLDIVANVSIPLETFSKFAYENGSDIESTAKNLGVRFMNRNGLSVDYAKGSNNIFVEIPVSRQIDNNNGLFFGQLDTEYDKAIYGSKEASGRELQQQYYSSQH</sequence>
<dbReference type="Proteomes" id="UP000827408">
    <property type="component" value="Segment"/>
</dbReference>
<organism evidence="1 2">
    <name type="scientific">uncultured phage cr61_1</name>
    <dbReference type="NCBI Taxonomy" id="2986417"/>
    <lineage>
        <taxon>Viruses</taxon>
        <taxon>Duplodnaviria</taxon>
        <taxon>Heunggongvirae</taxon>
        <taxon>Uroviricota</taxon>
        <taxon>Caudoviricetes</taxon>
        <taxon>Crassvirales</taxon>
        <taxon>Suoliviridae</taxon>
        <taxon>Oafivirinae</taxon>
        <taxon>Bohxovirus</taxon>
        <taxon>Bohxovirus oralis</taxon>
    </lineage>
</organism>
<reference evidence="1 2" key="1">
    <citation type="submission" date="2021-04" db="EMBL/GenBank/DDBJ databases">
        <authorList>
            <person name="Shkoporov A.N."/>
            <person name="Stockdale S.R."/>
            <person name="Guerin E."/>
            <person name="Ross R.P."/>
            <person name="Hill C."/>
        </authorList>
    </citation>
    <scope>NUCLEOTIDE SEQUENCE [LARGE SCALE GENOMIC DNA]</scope>
    <source>
        <strain evidence="2">cr61_1</strain>
    </source>
</reference>
<keyword evidence="2" id="KW-1185">Reference proteome</keyword>
<protein>
    <submittedName>
        <fullName evidence="1">Uncharacterized protein</fullName>
    </submittedName>
</protein>
<gene>
    <name evidence="1" type="primary">gp_67549</name>
</gene>
<evidence type="ECO:0000313" key="1">
    <source>
        <dbReference type="EMBL" id="QWM90616.1"/>
    </source>
</evidence>
<name>A0AAE7RWD0_9CAUD</name>
<proteinExistence type="predicted"/>